<feature type="binding site" evidence="5">
    <location>
        <position position="363"/>
    </location>
    <ligand>
        <name>substrate</name>
    </ligand>
</feature>
<evidence type="ECO:0000256" key="8">
    <source>
        <dbReference type="RuleBase" id="RU003738"/>
    </source>
</evidence>
<dbReference type="NCBIfam" id="TIGR01048">
    <property type="entry name" value="lysA"/>
    <property type="match status" value="1"/>
</dbReference>
<dbReference type="EC" id="4.1.1.20" evidence="5 6"/>
<dbReference type="AlphaFoldDB" id="K5Y8J9"/>
<dbReference type="GeneID" id="69981641"/>
<keyword evidence="5" id="KW-0028">Amino-acid biosynthesis</keyword>
<dbReference type="PRINTS" id="PR01179">
    <property type="entry name" value="ODADCRBXLASE"/>
</dbReference>
<dbReference type="EMBL" id="AGZO01000030">
    <property type="protein sequence ID" value="EKN09582.1"/>
    <property type="molecule type" value="Genomic_DNA"/>
</dbReference>
<reference evidence="11 12" key="1">
    <citation type="submission" date="2012-02" db="EMBL/GenBank/DDBJ databases">
        <title>The Genome Sequence of Parabacteroides goldsteinii CL02T12C30.</title>
        <authorList>
            <consortium name="The Broad Institute Genome Sequencing Platform"/>
            <person name="Earl A."/>
            <person name="Ward D."/>
            <person name="Feldgarden M."/>
            <person name="Gevers D."/>
            <person name="Zitomersky N.L."/>
            <person name="Coyne M.J."/>
            <person name="Comstock L.E."/>
            <person name="Young S.K."/>
            <person name="Zeng Q."/>
            <person name="Gargeya S."/>
            <person name="Fitzgerald M."/>
            <person name="Haas B."/>
            <person name="Abouelleil A."/>
            <person name="Alvarado L."/>
            <person name="Arachchi H.M."/>
            <person name="Berlin A."/>
            <person name="Chapman S.B."/>
            <person name="Gearin G."/>
            <person name="Goldberg J."/>
            <person name="Griggs A."/>
            <person name="Gujja S."/>
            <person name="Hansen M."/>
            <person name="Heiman D."/>
            <person name="Howarth C."/>
            <person name="Larimer J."/>
            <person name="Lui A."/>
            <person name="MacDonald P.J.P."/>
            <person name="McCowen C."/>
            <person name="Montmayeur A."/>
            <person name="Murphy C."/>
            <person name="Neiman D."/>
            <person name="Pearson M."/>
            <person name="Priest M."/>
            <person name="Roberts A."/>
            <person name="Saif S."/>
            <person name="Shea T."/>
            <person name="Sisk P."/>
            <person name="Stolte C."/>
            <person name="Sykes S."/>
            <person name="Wortman J."/>
            <person name="Nusbaum C."/>
            <person name="Birren B."/>
        </authorList>
    </citation>
    <scope>NUCLEOTIDE SEQUENCE [LARGE SCALE GENOMIC DNA]</scope>
    <source>
        <strain evidence="11 12">CL02T12C30</strain>
    </source>
</reference>
<feature type="binding site" evidence="5">
    <location>
        <position position="363"/>
    </location>
    <ligand>
        <name>pyridoxal 5'-phosphate</name>
        <dbReference type="ChEBI" id="CHEBI:597326"/>
    </ligand>
</feature>
<dbReference type="RefSeq" id="WP_007657451.1">
    <property type="nucleotide sequence ID" value="NZ_JH976475.1"/>
</dbReference>
<feature type="active site" description="Proton donor" evidence="7">
    <location>
        <position position="334"/>
    </location>
</feature>
<comment type="pathway">
    <text evidence="5 8">Amino-acid biosynthesis; L-lysine biosynthesis via DAP pathway; L-lysine from DL-2,6-diaminopimelate: step 1/1.</text>
</comment>
<dbReference type="InterPro" id="IPR022643">
    <property type="entry name" value="De-COase2_C"/>
</dbReference>
<dbReference type="Pfam" id="PF00278">
    <property type="entry name" value="Orn_DAP_Arg_deC"/>
    <property type="match status" value="1"/>
</dbReference>
<dbReference type="InterPro" id="IPR022653">
    <property type="entry name" value="De-COase2_pyr-phos_BS"/>
</dbReference>
<keyword evidence="4 5" id="KW-0456">Lyase</keyword>
<keyword evidence="2 5" id="KW-0210">Decarboxylase</keyword>
<dbReference type="Proteomes" id="UP000006330">
    <property type="component" value="Unassembled WGS sequence"/>
</dbReference>
<dbReference type="GO" id="GO:0030170">
    <property type="term" value="F:pyridoxal phosphate binding"/>
    <property type="evidence" value="ECO:0007669"/>
    <property type="project" value="UniProtKB-UniRule"/>
</dbReference>
<dbReference type="SUPFAM" id="SSF50621">
    <property type="entry name" value="Alanine racemase C-terminal domain-like"/>
    <property type="match status" value="1"/>
</dbReference>
<dbReference type="InterPro" id="IPR029066">
    <property type="entry name" value="PLP-binding_barrel"/>
</dbReference>
<protein>
    <recommendedName>
        <fullName evidence="5 6">Diaminopimelate decarboxylase</fullName>
        <shortName evidence="5">DAP decarboxylase</shortName>
        <shortName evidence="5">DAPDC</shortName>
        <ecNumber evidence="5 6">4.1.1.20</ecNumber>
    </recommendedName>
</protein>
<accession>K5Y8J9</accession>
<keyword evidence="5 8" id="KW-0457">Lysine biosynthesis</keyword>
<proteinExistence type="inferred from homology"/>
<dbReference type="GO" id="GO:0009089">
    <property type="term" value="P:lysine biosynthetic process via diaminopimelate"/>
    <property type="evidence" value="ECO:0007669"/>
    <property type="project" value="UniProtKB-UniRule"/>
</dbReference>
<dbReference type="HAMAP" id="MF_02120">
    <property type="entry name" value="LysA"/>
    <property type="match status" value="1"/>
</dbReference>
<evidence type="ECO:0000256" key="7">
    <source>
        <dbReference type="PIRSR" id="PIRSR600183-50"/>
    </source>
</evidence>
<dbReference type="PANTHER" id="PTHR43727">
    <property type="entry name" value="DIAMINOPIMELATE DECARBOXYLASE"/>
    <property type="match status" value="1"/>
</dbReference>
<feature type="domain" description="Orn/DAP/Arg decarboxylase 2 C-terminal" evidence="9">
    <location>
        <begin position="19"/>
        <end position="361"/>
    </location>
</feature>
<dbReference type="PROSITE" id="PS00878">
    <property type="entry name" value="ODR_DC_2_1"/>
    <property type="match status" value="1"/>
</dbReference>
<comment type="subunit">
    <text evidence="5">Homodimer.</text>
</comment>
<dbReference type="HOGENOM" id="CLU_026444_0_0_10"/>
<dbReference type="Gene3D" id="3.20.20.10">
    <property type="entry name" value="Alanine racemase"/>
    <property type="match status" value="1"/>
</dbReference>
<comment type="caution">
    <text evidence="11">The sequence shown here is derived from an EMBL/GenBank/DDBJ whole genome shotgun (WGS) entry which is preliminary data.</text>
</comment>
<dbReference type="InterPro" id="IPR022644">
    <property type="entry name" value="De-COase2_N"/>
</dbReference>
<feature type="binding site" evidence="5">
    <location>
        <position position="269"/>
    </location>
    <ligand>
        <name>substrate</name>
    </ligand>
</feature>
<dbReference type="InterPro" id="IPR009006">
    <property type="entry name" value="Ala_racemase/Decarboxylase_C"/>
</dbReference>
<dbReference type="OrthoDB" id="9802241at2"/>
<dbReference type="PANTHER" id="PTHR43727:SF2">
    <property type="entry name" value="GROUP IV DECARBOXYLASE"/>
    <property type="match status" value="1"/>
</dbReference>
<feature type="binding site" evidence="5">
    <location>
        <position position="335"/>
    </location>
    <ligand>
        <name>substrate</name>
    </ligand>
</feature>
<feature type="binding site" evidence="5">
    <location>
        <position position="305"/>
    </location>
    <ligand>
        <name>substrate</name>
    </ligand>
</feature>
<dbReference type="CDD" id="cd06828">
    <property type="entry name" value="PLPDE_III_DapDC"/>
    <property type="match status" value="1"/>
</dbReference>
<feature type="binding site" evidence="5">
    <location>
        <begin position="266"/>
        <end position="269"/>
    </location>
    <ligand>
        <name>pyridoxal 5'-phosphate</name>
        <dbReference type="ChEBI" id="CHEBI:597326"/>
    </ligand>
</feature>
<evidence type="ECO:0000256" key="5">
    <source>
        <dbReference type="HAMAP-Rule" id="MF_02120"/>
    </source>
</evidence>
<dbReference type="InterPro" id="IPR002986">
    <property type="entry name" value="DAP_deCOOHase_LysA"/>
</dbReference>
<dbReference type="PRINTS" id="PR01181">
    <property type="entry name" value="DAPDCRBXLASE"/>
</dbReference>
<feature type="domain" description="Orn/DAP/Arg decarboxylase 2 N-terminal" evidence="10">
    <location>
        <begin position="42"/>
        <end position="273"/>
    </location>
</feature>
<evidence type="ECO:0000259" key="10">
    <source>
        <dbReference type="Pfam" id="PF02784"/>
    </source>
</evidence>
<feature type="binding site" evidence="5">
    <location>
        <position position="309"/>
    </location>
    <ligand>
        <name>substrate</name>
    </ligand>
</feature>
<dbReference type="Gene3D" id="2.40.37.10">
    <property type="entry name" value="Lyase, Ornithine Decarboxylase, Chain A, domain 1"/>
    <property type="match status" value="1"/>
</dbReference>
<comment type="similarity">
    <text evidence="5">Belongs to the Orn/Lys/Arg decarboxylase class-II family. LysA subfamily.</text>
</comment>
<evidence type="ECO:0000256" key="1">
    <source>
        <dbReference type="ARBA" id="ARBA00001933"/>
    </source>
</evidence>
<dbReference type="FunFam" id="3.20.20.10:FF:000003">
    <property type="entry name" value="Diaminopimelate decarboxylase"/>
    <property type="match status" value="1"/>
</dbReference>
<dbReference type="Pfam" id="PF02784">
    <property type="entry name" value="Orn_Arg_deC_N"/>
    <property type="match status" value="1"/>
</dbReference>
<feature type="binding site" evidence="5">
    <location>
        <position position="228"/>
    </location>
    <ligand>
        <name>pyridoxal 5'-phosphate</name>
        <dbReference type="ChEBI" id="CHEBI:597326"/>
    </ligand>
</feature>
<name>K5Y8J9_9BACT</name>
<organism evidence="11 12">
    <name type="scientific">Parabacteroides goldsteinii CL02T12C30</name>
    <dbReference type="NCBI Taxonomy" id="999418"/>
    <lineage>
        <taxon>Bacteria</taxon>
        <taxon>Pseudomonadati</taxon>
        <taxon>Bacteroidota</taxon>
        <taxon>Bacteroidia</taxon>
        <taxon>Bacteroidales</taxon>
        <taxon>Tannerellaceae</taxon>
        <taxon>Parabacteroides</taxon>
    </lineage>
</organism>
<comment type="function">
    <text evidence="5">Specifically catalyzes the decarboxylation of meso-diaminopimelate (meso-DAP) to L-lysine.</text>
</comment>
<evidence type="ECO:0000313" key="12">
    <source>
        <dbReference type="Proteomes" id="UP000006330"/>
    </source>
</evidence>
<gene>
    <name evidence="5" type="primary">lysA</name>
    <name evidence="11" type="ORF">HMPREF1076_04186</name>
</gene>
<dbReference type="GO" id="GO:0008836">
    <property type="term" value="F:diaminopimelate decarboxylase activity"/>
    <property type="evidence" value="ECO:0007669"/>
    <property type="project" value="UniProtKB-UniRule"/>
</dbReference>
<evidence type="ECO:0000256" key="3">
    <source>
        <dbReference type="ARBA" id="ARBA00022898"/>
    </source>
</evidence>
<feature type="modified residue" description="N6-(pyridoxal phosphate)lysine" evidence="5 7">
    <location>
        <position position="49"/>
    </location>
</feature>
<keyword evidence="3 5" id="KW-0663">Pyridoxal phosphate</keyword>
<dbReference type="InterPro" id="IPR000183">
    <property type="entry name" value="Orn/DAP/Arg_de-COase"/>
</dbReference>
<comment type="cofactor">
    <cofactor evidence="1 5 7 8">
        <name>pyridoxal 5'-phosphate</name>
        <dbReference type="ChEBI" id="CHEBI:597326"/>
    </cofactor>
</comment>
<evidence type="ECO:0000256" key="4">
    <source>
        <dbReference type="ARBA" id="ARBA00023239"/>
    </source>
</evidence>
<evidence type="ECO:0000256" key="2">
    <source>
        <dbReference type="ARBA" id="ARBA00022793"/>
    </source>
</evidence>
<comment type="catalytic activity">
    <reaction evidence="5 8">
        <text>meso-2,6-diaminopimelate + H(+) = L-lysine + CO2</text>
        <dbReference type="Rhea" id="RHEA:15101"/>
        <dbReference type="ChEBI" id="CHEBI:15378"/>
        <dbReference type="ChEBI" id="CHEBI:16526"/>
        <dbReference type="ChEBI" id="CHEBI:32551"/>
        <dbReference type="ChEBI" id="CHEBI:57791"/>
        <dbReference type="EC" id="4.1.1.20"/>
    </reaction>
</comment>
<dbReference type="UniPathway" id="UPA00034">
    <property type="reaction ID" value="UER00027"/>
</dbReference>
<evidence type="ECO:0000259" key="9">
    <source>
        <dbReference type="Pfam" id="PF00278"/>
    </source>
</evidence>
<sequence>MLKGTFPIDKLKALPTPFYYYDVKLLQDTLDMVKNEAGKYGYHAHYAVKANANPRILSIIAENGLGADCVSGGEVKAALDAGFPADKIVFAGVGKADWEINLGLDNDIFCFNVESAVELEIIDELAAAKNKVASVALRINPEVDAHTHAKITTGMKENKFGINLSQLGQVLDNLANLKNVKLIGIHFHIGSQITDMSAFRNLVIRVNEIQEDLEARGIRIENVNFGGGLGIDYYHPNHLPIPAFDNYFAVFNKLLKVRPGQQVHFEPGRSVVAQCGTLISKVLYVKEGETKKFAILDAGFTELIRPAMYDAYHRIENISSDEEVELYDVVGPICESSDVFGKDVELNKAHRGDLIALRSAGAYGEVMASQYNCRQLPKAYYSDTI</sequence>
<evidence type="ECO:0000313" key="11">
    <source>
        <dbReference type="EMBL" id="EKN09582.1"/>
    </source>
</evidence>
<evidence type="ECO:0000256" key="6">
    <source>
        <dbReference type="NCBIfam" id="TIGR01048"/>
    </source>
</evidence>
<dbReference type="SUPFAM" id="SSF51419">
    <property type="entry name" value="PLP-binding barrel"/>
    <property type="match status" value="1"/>
</dbReference>
<dbReference type="PATRIC" id="fig|999418.3.peg.4261"/>